<feature type="transmembrane region" description="Helical" evidence="9">
    <location>
        <begin position="326"/>
        <end position="346"/>
    </location>
</feature>
<evidence type="ECO:0000256" key="1">
    <source>
        <dbReference type="ARBA" id="ARBA00004128"/>
    </source>
</evidence>
<dbReference type="GO" id="GO:0005524">
    <property type="term" value="F:ATP binding"/>
    <property type="evidence" value="ECO:0007669"/>
    <property type="project" value="UniProtKB-KW"/>
</dbReference>
<dbReference type="SMART" id="SM00382">
    <property type="entry name" value="AAA"/>
    <property type="match status" value="2"/>
</dbReference>
<dbReference type="InterPro" id="IPR027417">
    <property type="entry name" value="P-loop_NTPase"/>
</dbReference>
<evidence type="ECO:0000256" key="5">
    <source>
        <dbReference type="ARBA" id="ARBA00022741"/>
    </source>
</evidence>
<dbReference type="SUPFAM" id="SSF52540">
    <property type="entry name" value="P-loop containing nucleoside triphosphate hydrolases"/>
    <property type="match status" value="2"/>
</dbReference>
<accession>A0A1Y2CLZ5</accession>
<feature type="domain" description="ABC transporter" evidence="10">
    <location>
        <begin position="563"/>
        <end position="799"/>
    </location>
</feature>
<evidence type="ECO:0000256" key="3">
    <source>
        <dbReference type="ARBA" id="ARBA00022692"/>
    </source>
</evidence>
<dbReference type="PANTHER" id="PTHR24223:SF443">
    <property type="entry name" value="MULTIDRUG-RESISTANCE LIKE PROTEIN 1, ISOFORM I"/>
    <property type="match status" value="1"/>
</dbReference>
<dbReference type="PROSITE" id="PS50893">
    <property type="entry name" value="ABC_TRANSPORTER_2"/>
    <property type="match status" value="2"/>
</dbReference>
<gene>
    <name evidence="12" type="ORF">BCR33DRAFT_805134</name>
</gene>
<dbReference type="FunFam" id="3.40.50.300:FF:000973">
    <property type="entry name" value="Multidrug resistance-associated protein 4"/>
    <property type="match status" value="1"/>
</dbReference>
<evidence type="ECO:0000256" key="2">
    <source>
        <dbReference type="ARBA" id="ARBA00022448"/>
    </source>
</evidence>
<dbReference type="STRING" id="329046.A0A1Y2CLZ5"/>
<evidence type="ECO:0000313" key="12">
    <source>
        <dbReference type="EMBL" id="ORY48058.1"/>
    </source>
</evidence>
<sequence>MYRAVSTKYTTDPVAKNALANINLNIRPGTFVTIVGPVGSGKSALLLSILGELKRTSGKMAVKGSIAYCAQQPWIQSGSIENNVTFGKPLDKTKIALAISCTCLQSDIDNMPSGMNTILGDKGTSLSGGQKTRIALARAVYSDADIFLLDDPLYSLDVQVSSSLIENCFKSTLKGKTIFLVTQNHEILKETDHVIYLRKNGEMLQGSFDDLMKEKEFSDFLEPVHESKGGLTQTKRLVNNGVSRNNSIITINPPMIIADKVSAAENVRINPYKTFFRASGGWTKVAPLAVVILFKICASVLSSFWLTWWCDNLVLGKSHNVYFWTGWYHAIVWIVIVLSLVMSFIVHAAIMQSVIALHDSAISGVMNAPIWWFESQQIGRILILFLVGVVPLTGVYFVISRYYCITMRQLKLLESSQRSPLYSHISESIDGVATIRAYKNQSFFTNTTDALLDLSNRPVFLKIGAELWVVLRLELLAALLVFILASQCTNSGFISASTIGVALIHTNSLTDILRIVLQSIANMEMEMVSVERLEEYSTGLPAEGPQVFANDPPQQLWPKNGTIEFKDVTAFYKSRSDAPALKNLSLTIKSGEKVCVVGRTGSGKSTLISTLMRFVEKTGDIKIDGREIESVGFQTLRDAIEVIPQEIYLFNGTIRTALDHDARFTDDELWKALELVGMKNTVSNLERKLETRVRNGGANFSLGQRQLLYFARVALKKPKIILMDEATCSVDLETERELRKVMKKVFIQTTIVTIQHRFQPCNLQEFDKVLVMDSGCVADMIALVFCLREERACLCDDWKYLLTICSIISISKIHTEVF</sequence>
<dbReference type="OrthoDB" id="6500128at2759"/>
<evidence type="ECO:0000256" key="8">
    <source>
        <dbReference type="ARBA" id="ARBA00023136"/>
    </source>
</evidence>
<dbReference type="CDD" id="cd03250">
    <property type="entry name" value="ABCC_MRP_domain1"/>
    <property type="match status" value="1"/>
</dbReference>
<dbReference type="CDD" id="cd18580">
    <property type="entry name" value="ABC_6TM_ABCC_D2"/>
    <property type="match status" value="1"/>
</dbReference>
<keyword evidence="4" id="KW-0677">Repeat</keyword>
<dbReference type="InterPro" id="IPR036640">
    <property type="entry name" value="ABC1_TM_sf"/>
</dbReference>
<dbReference type="EMBL" id="MCGO01000012">
    <property type="protein sequence ID" value="ORY48058.1"/>
    <property type="molecule type" value="Genomic_DNA"/>
</dbReference>
<dbReference type="InterPro" id="IPR050173">
    <property type="entry name" value="ABC_transporter_C-like"/>
</dbReference>
<keyword evidence="7 9" id="KW-1133">Transmembrane helix</keyword>
<dbReference type="InterPro" id="IPR003593">
    <property type="entry name" value="AAA+_ATPase"/>
</dbReference>
<keyword evidence="8 9" id="KW-0472">Membrane</keyword>
<keyword evidence="5" id="KW-0547">Nucleotide-binding</keyword>
<keyword evidence="13" id="KW-1185">Reference proteome</keyword>
<dbReference type="InterPro" id="IPR003439">
    <property type="entry name" value="ABC_transporter-like_ATP-bd"/>
</dbReference>
<dbReference type="Proteomes" id="UP000193642">
    <property type="component" value="Unassembled WGS sequence"/>
</dbReference>
<feature type="domain" description="ABC transporter" evidence="10">
    <location>
        <begin position="2"/>
        <end position="224"/>
    </location>
</feature>
<dbReference type="GO" id="GO:0140359">
    <property type="term" value="F:ABC-type transporter activity"/>
    <property type="evidence" value="ECO:0007669"/>
    <property type="project" value="InterPro"/>
</dbReference>
<feature type="domain" description="ABC transmembrane type-1" evidence="11">
    <location>
        <begin position="389"/>
        <end position="525"/>
    </location>
</feature>
<dbReference type="InterPro" id="IPR011527">
    <property type="entry name" value="ABC1_TM_dom"/>
</dbReference>
<keyword evidence="6" id="KW-0067">ATP-binding</keyword>
<keyword evidence="12" id="KW-0378">Hydrolase</keyword>
<dbReference type="PROSITE" id="PS00211">
    <property type="entry name" value="ABC_TRANSPORTER_1"/>
    <property type="match status" value="1"/>
</dbReference>
<feature type="transmembrane region" description="Helical" evidence="9">
    <location>
        <begin position="378"/>
        <end position="399"/>
    </location>
</feature>
<dbReference type="InterPro" id="IPR044726">
    <property type="entry name" value="ABCC_6TM_D2"/>
</dbReference>
<dbReference type="PROSITE" id="PS50929">
    <property type="entry name" value="ABC_TM1F"/>
    <property type="match status" value="1"/>
</dbReference>
<dbReference type="Pfam" id="PF00664">
    <property type="entry name" value="ABC_membrane"/>
    <property type="match status" value="2"/>
</dbReference>
<evidence type="ECO:0000256" key="7">
    <source>
        <dbReference type="ARBA" id="ARBA00022989"/>
    </source>
</evidence>
<dbReference type="Pfam" id="PF00005">
    <property type="entry name" value="ABC_tran"/>
    <property type="match status" value="2"/>
</dbReference>
<dbReference type="CDD" id="cd03244">
    <property type="entry name" value="ABCC_MRP_domain2"/>
    <property type="match status" value="1"/>
</dbReference>
<evidence type="ECO:0000256" key="6">
    <source>
        <dbReference type="ARBA" id="ARBA00022840"/>
    </source>
</evidence>
<dbReference type="GO" id="GO:0000329">
    <property type="term" value="C:fungal-type vacuole membrane"/>
    <property type="evidence" value="ECO:0007669"/>
    <property type="project" value="UniProtKB-ARBA"/>
</dbReference>
<evidence type="ECO:0000256" key="4">
    <source>
        <dbReference type="ARBA" id="ARBA00022737"/>
    </source>
</evidence>
<dbReference type="FunFam" id="3.40.50.300:FF:000630">
    <property type="entry name" value="ATP-binding cassette (ABC) transporter, putative"/>
    <property type="match status" value="1"/>
</dbReference>
<comment type="subcellular location">
    <subcellularLocation>
        <location evidence="1">Vacuole membrane</location>
        <topology evidence="1">Multi-pass membrane protein</topology>
    </subcellularLocation>
</comment>
<dbReference type="InterPro" id="IPR017871">
    <property type="entry name" value="ABC_transporter-like_CS"/>
</dbReference>
<evidence type="ECO:0000313" key="13">
    <source>
        <dbReference type="Proteomes" id="UP000193642"/>
    </source>
</evidence>
<proteinExistence type="predicted"/>
<reference evidence="12 13" key="1">
    <citation type="submission" date="2016-07" db="EMBL/GenBank/DDBJ databases">
        <title>Pervasive Adenine N6-methylation of Active Genes in Fungi.</title>
        <authorList>
            <consortium name="DOE Joint Genome Institute"/>
            <person name="Mondo S.J."/>
            <person name="Dannebaum R.O."/>
            <person name="Kuo R.C."/>
            <person name="Labutti K."/>
            <person name="Haridas S."/>
            <person name="Kuo A."/>
            <person name="Salamov A."/>
            <person name="Ahrendt S.R."/>
            <person name="Lipzen A."/>
            <person name="Sullivan W."/>
            <person name="Andreopoulos W.B."/>
            <person name="Clum A."/>
            <person name="Lindquist E."/>
            <person name="Daum C."/>
            <person name="Ramamoorthy G.K."/>
            <person name="Gryganskyi A."/>
            <person name="Culley D."/>
            <person name="Magnuson J.K."/>
            <person name="James T.Y."/>
            <person name="O'Malley M.A."/>
            <person name="Stajich J.E."/>
            <person name="Spatafora J.W."/>
            <person name="Visel A."/>
            <person name="Grigoriev I.V."/>
        </authorList>
    </citation>
    <scope>NUCLEOTIDE SEQUENCE [LARGE SCALE GENOMIC DNA]</scope>
    <source>
        <strain evidence="12 13">JEL800</strain>
    </source>
</reference>
<dbReference type="Gene3D" id="1.20.1560.10">
    <property type="entry name" value="ABC transporter type 1, transmembrane domain"/>
    <property type="match status" value="2"/>
</dbReference>
<dbReference type="PANTHER" id="PTHR24223">
    <property type="entry name" value="ATP-BINDING CASSETTE SUB-FAMILY C"/>
    <property type="match status" value="1"/>
</dbReference>
<keyword evidence="3 9" id="KW-0812">Transmembrane</keyword>
<dbReference type="Gene3D" id="3.40.50.300">
    <property type="entry name" value="P-loop containing nucleotide triphosphate hydrolases"/>
    <property type="match status" value="2"/>
</dbReference>
<feature type="transmembrane region" description="Helical" evidence="9">
    <location>
        <begin position="285"/>
        <end position="306"/>
    </location>
</feature>
<dbReference type="SUPFAM" id="SSF90123">
    <property type="entry name" value="ABC transporter transmembrane region"/>
    <property type="match status" value="1"/>
</dbReference>
<evidence type="ECO:0000259" key="10">
    <source>
        <dbReference type="PROSITE" id="PS50893"/>
    </source>
</evidence>
<evidence type="ECO:0000259" key="11">
    <source>
        <dbReference type="PROSITE" id="PS50929"/>
    </source>
</evidence>
<keyword evidence="2" id="KW-0813">Transport</keyword>
<comment type="caution">
    <text evidence="12">The sequence shown here is derived from an EMBL/GenBank/DDBJ whole genome shotgun (WGS) entry which is preliminary data.</text>
</comment>
<evidence type="ECO:0000256" key="9">
    <source>
        <dbReference type="SAM" id="Phobius"/>
    </source>
</evidence>
<organism evidence="12 13">
    <name type="scientific">Rhizoclosmatium globosum</name>
    <dbReference type="NCBI Taxonomy" id="329046"/>
    <lineage>
        <taxon>Eukaryota</taxon>
        <taxon>Fungi</taxon>
        <taxon>Fungi incertae sedis</taxon>
        <taxon>Chytridiomycota</taxon>
        <taxon>Chytridiomycota incertae sedis</taxon>
        <taxon>Chytridiomycetes</taxon>
        <taxon>Chytridiales</taxon>
        <taxon>Chytriomycetaceae</taxon>
        <taxon>Rhizoclosmatium</taxon>
    </lineage>
</organism>
<name>A0A1Y2CLZ5_9FUNG</name>
<protein>
    <submittedName>
        <fullName evidence="12">p-loop containing nucleoside triphosphate hydrolase protein</fullName>
    </submittedName>
</protein>
<dbReference type="AlphaFoldDB" id="A0A1Y2CLZ5"/>
<dbReference type="GO" id="GO:0016887">
    <property type="term" value="F:ATP hydrolysis activity"/>
    <property type="evidence" value="ECO:0007669"/>
    <property type="project" value="InterPro"/>
</dbReference>